<evidence type="ECO:0000313" key="2">
    <source>
        <dbReference type="Proteomes" id="UP000193642"/>
    </source>
</evidence>
<keyword evidence="2" id="KW-1185">Reference proteome</keyword>
<evidence type="ECO:0008006" key="3">
    <source>
        <dbReference type="Google" id="ProtNLM"/>
    </source>
</evidence>
<evidence type="ECO:0000313" key="1">
    <source>
        <dbReference type="EMBL" id="ORY43307.1"/>
    </source>
</evidence>
<gene>
    <name evidence="1" type="ORF">BCR33DRAFT_257705</name>
</gene>
<proteinExistence type="predicted"/>
<dbReference type="AlphaFoldDB" id="A0A1Y2C8R7"/>
<dbReference type="InterPro" id="IPR014710">
    <property type="entry name" value="RmlC-like_jellyroll"/>
</dbReference>
<name>A0A1Y2C8R7_9FUNG</name>
<dbReference type="EMBL" id="MCGO01000025">
    <property type="protein sequence ID" value="ORY43307.1"/>
    <property type="molecule type" value="Genomic_DNA"/>
</dbReference>
<protein>
    <recommendedName>
        <fullName evidence="3">Cyclic nucleotide-binding domain-containing protein</fullName>
    </recommendedName>
</protein>
<dbReference type="Proteomes" id="UP000193642">
    <property type="component" value="Unassembled WGS sequence"/>
</dbReference>
<comment type="caution">
    <text evidence="1">The sequence shown here is derived from an EMBL/GenBank/DDBJ whole genome shotgun (WGS) entry which is preliminary data.</text>
</comment>
<accession>A0A1Y2C8R7</accession>
<dbReference type="Gene3D" id="2.60.120.10">
    <property type="entry name" value="Jelly Rolls"/>
    <property type="match status" value="1"/>
</dbReference>
<reference evidence="1 2" key="1">
    <citation type="submission" date="2016-07" db="EMBL/GenBank/DDBJ databases">
        <title>Pervasive Adenine N6-methylation of Active Genes in Fungi.</title>
        <authorList>
            <consortium name="DOE Joint Genome Institute"/>
            <person name="Mondo S.J."/>
            <person name="Dannebaum R.O."/>
            <person name="Kuo R.C."/>
            <person name="Labutti K."/>
            <person name="Haridas S."/>
            <person name="Kuo A."/>
            <person name="Salamov A."/>
            <person name="Ahrendt S.R."/>
            <person name="Lipzen A."/>
            <person name="Sullivan W."/>
            <person name="Andreopoulos W.B."/>
            <person name="Clum A."/>
            <person name="Lindquist E."/>
            <person name="Daum C."/>
            <person name="Ramamoorthy G.K."/>
            <person name="Gryganskyi A."/>
            <person name="Culley D."/>
            <person name="Magnuson J.K."/>
            <person name="James T.Y."/>
            <person name="O'Malley M.A."/>
            <person name="Stajich J.E."/>
            <person name="Spatafora J.W."/>
            <person name="Visel A."/>
            <person name="Grigoriev I.V."/>
        </authorList>
    </citation>
    <scope>NUCLEOTIDE SEQUENCE [LARGE SCALE GENOMIC DNA]</scope>
    <source>
        <strain evidence="1 2">JEL800</strain>
    </source>
</reference>
<organism evidence="1 2">
    <name type="scientific">Rhizoclosmatium globosum</name>
    <dbReference type="NCBI Taxonomy" id="329046"/>
    <lineage>
        <taxon>Eukaryota</taxon>
        <taxon>Fungi</taxon>
        <taxon>Fungi incertae sedis</taxon>
        <taxon>Chytridiomycota</taxon>
        <taxon>Chytridiomycota incertae sedis</taxon>
        <taxon>Chytridiomycetes</taxon>
        <taxon>Chytridiales</taxon>
        <taxon>Chytriomycetaceae</taxon>
        <taxon>Rhizoclosmatium</taxon>
    </lineage>
</organism>
<dbReference type="InterPro" id="IPR018490">
    <property type="entry name" value="cNMP-bd_dom_sf"/>
</dbReference>
<sequence length="205" mass="23640">MAQFLDAPLAFNVYPPKECTRRLKAQGHNDVDIINREKEAFMWAMQIKALIDKRGEHGTFKTFRDVSQLDFLMREVPWFAQLNEDVRHGLCDHIQVHVVPRNKTLVRETHRHSRWYILLTGSVNKINHPPSKVLQLSSQRSQQTVQTIYINPTSTSLPHETADLDQEQQKTLPSITLYQSVTKHCPHVTSSHTISHSIPTSQPHP</sequence>
<dbReference type="SUPFAM" id="SSF51206">
    <property type="entry name" value="cAMP-binding domain-like"/>
    <property type="match status" value="1"/>
</dbReference>